<evidence type="ECO:0000256" key="3">
    <source>
        <dbReference type="ARBA" id="ARBA00022989"/>
    </source>
</evidence>
<dbReference type="RefSeq" id="WP_151596228.1">
    <property type="nucleotide sequence ID" value="NZ_WBMS02000021.1"/>
</dbReference>
<keyword evidence="4 6" id="KW-0472">Membrane</keyword>
<dbReference type="GO" id="GO:0140359">
    <property type="term" value="F:ABC-type transporter activity"/>
    <property type="evidence" value="ECO:0007669"/>
    <property type="project" value="InterPro"/>
</dbReference>
<accession>A0A6I4MI44</accession>
<organism evidence="8 9">
    <name type="scientific">Actinomadura physcomitrii</name>
    <dbReference type="NCBI Taxonomy" id="2650748"/>
    <lineage>
        <taxon>Bacteria</taxon>
        <taxon>Bacillati</taxon>
        <taxon>Actinomycetota</taxon>
        <taxon>Actinomycetes</taxon>
        <taxon>Streptosporangiales</taxon>
        <taxon>Thermomonosporaceae</taxon>
        <taxon>Actinomadura</taxon>
    </lineage>
</organism>
<feature type="transmembrane region" description="Helical" evidence="6">
    <location>
        <begin position="90"/>
        <end position="115"/>
    </location>
</feature>
<dbReference type="GO" id="GO:0046677">
    <property type="term" value="P:response to antibiotic"/>
    <property type="evidence" value="ECO:0007669"/>
    <property type="project" value="UniProtKB-KW"/>
</dbReference>
<keyword evidence="5" id="KW-0046">Antibiotic resistance</keyword>
<dbReference type="PIRSF" id="PIRSF006648">
    <property type="entry name" value="DrrB"/>
    <property type="match status" value="1"/>
</dbReference>
<evidence type="ECO:0000256" key="2">
    <source>
        <dbReference type="ARBA" id="ARBA00022692"/>
    </source>
</evidence>
<feature type="transmembrane region" description="Helical" evidence="6">
    <location>
        <begin position="12"/>
        <end position="33"/>
    </location>
</feature>
<reference evidence="8" key="1">
    <citation type="submission" date="2019-12" db="EMBL/GenBank/DDBJ databases">
        <title>Actinomadura physcomitrii sp. nov., a novel actinomycete isolated from moss [Physcomitrium sphaericum (Ludw) Fuernr].</title>
        <authorList>
            <person name="Zhuang X."/>
        </authorList>
    </citation>
    <scope>NUCLEOTIDE SEQUENCE [LARGE SCALE GENOMIC DNA]</scope>
    <source>
        <strain evidence="8">LD22</strain>
    </source>
</reference>
<dbReference type="PANTHER" id="PTHR43229">
    <property type="entry name" value="NODULATION PROTEIN J"/>
    <property type="match status" value="1"/>
</dbReference>
<name>A0A6I4MI44_9ACTN</name>
<evidence type="ECO:0000256" key="1">
    <source>
        <dbReference type="ARBA" id="ARBA00004141"/>
    </source>
</evidence>
<dbReference type="GO" id="GO:0043190">
    <property type="term" value="C:ATP-binding cassette (ABC) transporter complex"/>
    <property type="evidence" value="ECO:0007669"/>
    <property type="project" value="InterPro"/>
</dbReference>
<feature type="domain" description="ABC-2 type transporter transmembrane" evidence="7">
    <location>
        <begin position="5"/>
        <end position="198"/>
    </location>
</feature>
<evidence type="ECO:0000256" key="5">
    <source>
        <dbReference type="ARBA" id="ARBA00023251"/>
    </source>
</evidence>
<dbReference type="InterPro" id="IPR013525">
    <property type="entry name" value="ABC2_TM"/>
</dbReference>
<sequence>MFPYLWLELRRLVRDSSYVLVSVLLPVGMFLLFSSLGDEATNHDLVQLMVGMAGFGAVGITLNSGTGIADDRARGWLRQLRLLPLGPAKVVVARGLCAMALSLPPIAIVCVAGAFKGVDLSVAQWVSVAALLWLGIAPVALLGLGIGYLCAPQQAQAIGLALFVGMSMVGGLWIEVSDFPGWLQVVSKITPVYSYAEIPRSVGWDEVPHAFDIAALAAWTIALMALALFAYRRTGRRA</sequence>
<protein>
    <submittedName>
        <fullName evidence="8">ABC transporter permease</fullName>
    </submittedName>
</protein>
<dbReference type="InterPro" id="IPR000412">
    <property type="entry name" value="ABC_2_transport"/>
</dbReference>
<evidence type="ECO:0000313" key="9">
    <source>
        <dbReference type="Proteomes" id="UP000462055"/>
    </source>
</evidence>
<proteinExistence type="predicted"/>
<dbReference type="PANTHER" id="PTHR43229:SF2">
    <property type="entry name" value="NODULATION PROTEIN J"/>
    <property type="match status" value="1"/>
</dbReference>
<gene>
    <name evidence="8" type="ORF">F8568_025545</name>
</gene>
<keyword evidence="9" id="KW-1185">Reference proteome</keyword>
<evidence type="ECO:0000256" key="6">
    <source>
        <dbReference type="SAM" id="Phobius"/>
    </source>
</evidence>
<comment type="caution">
    <text evidence="8">The sequence shown here is derived from an EMBL/GenBank/DDBJ whole genome shotgun (WGS) entry which is preliminary data.</text>
</comment>
<dbReference type="Pfam" id="PF01061">
    <property type="entry name" value="ABC2_membrane"/>
    <property type="match status" value="1"/>
</dbReference>
<keyword evidence="2 6" id="KW-0812">Transmembrane</keyword>
<dbReference type="AlphaFoldDB" id="A0A6I4MI44"/>
<dbReference type="Proteomes" id="UP000462055">
    <property type="component" value="Unassembled WGS sequence"/>
</dbReference>
<evidence type="ECO:0000313" key="8">
    <source>
        <dbReference type="EMBL" id="MWA03687.1"/>
    </source>
</evidence>
<comment type="subcellular location">
    <subcellularLocation>
        <location evidence="1">Membrane</location>
        <topology evidence="1">Multi-pass membrane protein</topology>
    </subcellularLocation>
</comment>
<dbReference type="EMBL" id="WBMS02000021">
    <property type="protein sequence ID" value="MWA03687.1"/>
    <property type="molecule type" value="Genomic_DNA"/>
</dbReference>
<evidence type="ECO:0000259" key="7">
    <source>
        <dbReference type="Pfam" id="PF01061"/>
    </source>
</evidence>
<feature type="transmembrane region" description="Helical" evidence="6">
    <location>
        <begin position="213"/>
        <end position="231"/>
    </location>
</feature>
<dbReference type="InterPro" id="IPR051784">
    <property type="entry name" value="Nod_factor_ABC_transporter"/>
</dbReference>
<feature type="transmembrane region" description="Helical" evidence="6">
    <location>
        <begin position="45"/>
        <end position="69"/>
    </location>
</feature>
<keyword evidence="3 6" id="KW-1133">Transmembrane helix</keyword>
<feature type="transmembrane region" description="Helical" evidence="6">
    <location>
        <begin position="127"/>
        <end position="150"/>
    </location>
</feature>
<feature type="transmembrane region" description="Helical" evidence="6">
    <location>
        <begin position="157"/>
        <end position="174"/>
    </location>
</feature>
<evidence type="ECO:0000256" key="4">
    <source>
        <dbReference type="ARBA" id="ARBA00023136"/>
    </source>
</evidence>